<dbReference type="InterPro" id="IPR037459">
    <property type="entry name" value="RhgT-like"/>
</dbReference>
<evidence type="ECO:0000313" key="5">
    <source>
        <dbReference type="Proteomes" id="UP000269721"/>
    </source>
</evidence>
<evidence type="ECO:0000259" key="3">
    <source>
        <dbReference type="Pfam" id="PF13472"/>
    </source>
</evidence>
<dbReference type="EMBL" id="KZ995191">
    <property type="protein sequence ID" value="RKO91182.1"/>
    <property type="molecule type" value="Genomic_DNA"/>
</dbReference>
<dbReference type="Proteomes" id="UP000269721">
    <property type="component" value="Unassembled WGS sequence"/>
</dbReference>
<feature type="domain" description="SGNH hydrolase-type esterase" evidence="3">
    <location>
        <begin position="8"/>
        <end position="189"/>
    </location>
</feature>
<keyword evidence="5" id="KW-1185">Reference proteome</keyword>
<dbReference type="InterPro" id="IPR036514">
    <property type="entry name" value="SGNH_hydro_sf"/>
</dbReference>
<evidence type="ECO:0000313" key="4">
    <source>
        <dbReference type="EMBL" id="RKO91182.1"/>
    </source>
</evidence>
<proteinExistence type="inferred from homology"/>
<protein>
    <submittedName>
        <fullName evidence="4">SGNH hydrolase-type esterase domain-containing protein</fullName>
    </submittedName>
</protein>
<comment type="similarity">
    <text evidence="1">Belongs to the 'GDSL' lipolytic enzyme family.</text>
</comment>
<dbReference type="SUPFAM" id="SSF52266">
    <property type="entry name" value="SGNH hydrolase"/>
    <property type="match status" value="1"/>
</dbReference>
<dbReference type="PANTHER" id="PTHR43695">
    <property type="entry name" value="PUTATIVE (AFU_ORTHOLOGUE AFUA_2G17250)-RELATED"/>
    <property type="match status" value="1"/>
</dbReference>
<sequence>MKFAGATDPRQGWGEPAHDLFSLNLTNDALPGRATRTFITEGHWSALLSRISPGDYVVIEFGHNDEHSITHGAGVLDGIGHETITIRNGTKSEVIQTFGAYLRKMISDVQTKRCIPVISSMTPRLAFVHGAQVIGTPYVTWAREVALAANVTYLDHNKYTALAYTQIGFQNTVKLFAPGDQTHTNPAGAVVVADAFVRALVCDGTLKALIAGLSSQGKAVVC</sequence>
<dbReference type="OrthoDB" id="2141316at2759"/>
<dbReference type="InterPro" id="IPR013830">
    <property type="entry name" value="SGNH_hydro"/>
</dbReference>
<evidence type="ECO:0000256" key="2">
    <source>
        <dbReference type="ARBA" id="ARBA00022801"/>
    </source>
</evidence>
<dbReference type="Gene3D" id="3.40.50.1110">
    <property type="entry name" value="SGNH hydrolase"/>
    <property type="match status" value="1"/>
</dbReference>
<organism evidence="4 5">
    <name type="scientific">Blyttiomyces helicus</name>
    <dbReference type="NCBI Taxonomy" id="388810"/>
    <lineage>
        <taxon>Eukaryota</taxon>
        <taxon>Fungi</taxon>
        <taxon>Fungi incertae sedis</taxon>
        <taxon>Chytridiomycota</taxon>
        <taxon>Chytridiomycota incertae sedis</taxon>
        <taxon>Chytridiomycetes</taxon>
        <taxon>Chytridiomycetes incertae sedis</taxon>
        <taxon>Blyttiomyces</taxon>
    </lineage>
</organism>
<evidence type="ECO:0000256" key="1">
    <source>
        <dbReference type="ARBA" id="ARBA00008668"/>
    </source>
</evidence>
<dbReference type="GO" id="GO:0016787">
    <property type="term" value="F:hydrolase activity"/>
    <property type="evidence" value="ECO:0007669"/>
    <property type="project" value="UniProtKB-KW"/>
</dbReference>
<gene>
    <name evidence="4" type="ORF">BDK51DRAFT_15439</name>
</gene>
<dbReference type="PANTHER" id="PTHR43695:SF1">
    <property type="entry name" value="RHAMNOGALACTURONAN ACETYLESTERASE"/>
    <property type="match status" value="1"/>
</dbReference>
<dbReference type="AlphaFoldDB" id="A0A4P9WFJ9"/>
<reference evidence="4" key="1">
    <citation type="submission" date="2018-06" db="EMBL/GenBank/DDBJ databases">
        <title>Leveraging single-cell genomics to expand the Fungal Tree of Life.</title>
        <authorList>
            <consortium name="DOE Joint Genome Institute"/>
            <person name="Ahrendt S.R."/>
            <person name="Quandt C.A."/>
            <person name="Ciobanu D."/>
            <person name="Clum A."/>
            <person name="Salamov A."/>
            <person name="Andreopoulos B."/>
            <person name="Cheng J.-F."/>
            <person name="Woyke T."/>
            <person name="Pelin A."/>
            <person name="Henrissat B."/>
            <person name="Reynolds N."/>
            <person name="Benny G.L."/>
            <person name="Smith M.E."/>
            <person name="James T.Y."/>
            <person name="Grigoriev I.V."/>
        </authorList>
    </citation>
    <scope>NUCLEOTIDE SEQUENCE</scope>
    <source>
        <strain evidence="4">Perch Fen</strain>
    </source>
</reference>
<accession>A0A4P9WFJ9</accession>
<dbReference type="Pfam" id="PF13472">
    <property type="entry name" value="Lipase_GDSL_2"/>
    <property type="match status" value="1"/>
</dbReference>
<keyword evidence="2 4" id="KW-0378">Hydrolase</keyword>
<name>A0A4P9WFJ9_9FUNG</name>